<evidence type="ECO:0008006" key="3">
    <source>
        <dbReference type="Google" id="ProtNLM"/>
    </source>
</evidence>
<name>A0AAP9GIS1_9VIBR</name>
<gene>
    <name evidence="1" type="ORF">APZ19_27315</name>
</gene>
<dbReference type="Proteomes" id="UP000390336">
    <property type="component" value="Chromosome 2"/>
</dbReference>
<evidence type="ECO:0000313" key="2">
    <source>
        <dbReference type="Proteomes" id="UP000390336"/>
    </source>
</evidence>
<dbReference type="AlphaFoldDB" id="A0AAP9GIS1"/>
<reference evidence="1 2" key="1">
    <citation type="journal article" date="2015" name="Genome Announc.">
        <title>Draft Genome Sequence of Vibrio owensii Strain SH-14, Which Causes Shrimp Acute Hepatopancreatic Necrosis Disease.</title>
        <authorList>
            <person name="Liu L."/>
            <person name="Xiao J."/>
            <person name="Xia X."/>
            <person name="Pan Y."/>
            <person name="Yan S."/>
            <person name="Wang Y."/>
        </authorList>
    </citation>
    <scope>NUCLEOTIDE SEQUENCE [LARGE SCALE GENOMIC DNA]</scope>
    <source>
        <strain evidence="1 2">SH14</strain>
    </source>
</reference>
<evidence type="ECO:0000313" key="1">
    <source>
        <dbReference type="EMBL" id="QGH50774.1"/>
    </source>
</evidence>
<protein>
    <recommendedName>
        <fullName evidence="3">Phage tail protein</fullName>
    </recommendedName>
</protein>
<organism evidence="1 2">
    <name type="scientific">Vibrio owensii</name>
    <dbReference type="NCBI Taxonomy" id="696485"/>
    <lineage>
        <taxon>Bacteria</taxon>
        <taxon>Pseudomonadati</taxon>
        <taxon>Pseudomonadota</taxon>
        <taxon>Gammaproteobacteria</taxon>
        <taxon>Vibrionales</taxon>
        <taxon>Vibrionaceae</taxon>
        <taxon>Vibrio</taxon>
    </lineage>
</organism>
<dbReference type="EMBL" id="CP045860">
    <property type="protein sequence ID" value="QGH50774.1"/>
    <property type="molecule type" value="Genomic_DNA"/>
</dbReference>
<proteinExistence type="predicted"/>
<accession>A0AAP9GIS1</accession>
<sequence length="77" mass="8731">MSTTTLYAQRGESWEQLCYRAYISVTESQVMALREANRTLARNMTDFQFEGGELVIIPAIDVSTVIEDATEKPPWAE</sequence>
<dbReference type="RefSeq" id="WP_054824798.1">
    <property type="nucleotide sequence ID" value="NZ_CP045860.1"/>
</dbReference>